<keyword evidence="11" id="KW-1185">Reference proteome</keyword>
<dbReference type="Proteomes" id="UP001139150">
    <property type="component" value="Unassembled WGS sequence"/>
</dbReference>
<feature type="domain" description="Polysaccharide chain length determinant N-terminal" evidence="9">
    <location>
        <begin position="7"/>
        <end position="89"/>
    </location>
</feature>
<evidence type="ECO:0000256" key="1">
    <source>
        <dbReference type="ARBA" id="ARBA00004651"/>
    </source>
</evidence>
<comment type="similarity">
    <text evidence="2">Belongs to the CpsC/CapA family.</text>
</comment>
<keyword evidence="6 8" id="KW-0472">Membrane</keyword>
<feature type="transmembrane region" description="Helical" evidence="8">
    <location>
        <begin position="21"/>
        <end position="39"/>
    </location>
</feature>
<dbReference type="PANTHER" id="PTHR32309">
    <property type="entry name" value="TYROSINE-PROTEIN KINASE"/>
    <property type="match status" value="1"/>
</dbReference>
<evidence type="ECO:0000256" key="7">
    <source>
        <dbReference type="SAM" id="MobiDB-lite"/>
    </source>
</evidence>
<evidence type="ECO:0000256" key="5">
    <source>
        <dbReference type="ARBA" id="ARBA00022989"/>
    </source>
</evidence>
<organism evidence="10 11">
    <name type="scientific">Halalkalibacter alkaliphilus</name>
    <dbReference type="NCBI Taxonomy" id="2917993"/>
    <lineage>
        <taxon>Bacteria</taxon>
        <taxon>Bacillati</taxon>
        <taxon>Bacillota</taxon>
        <taxon>Bacilli</taxon>
        <taxon>Bacillales</taxon>
        <taxon>Bacillaceae</taxon>
        <taxon>Halalkalibacter</taxon>
    </lineage>
</organism>
<comment type="subcellular location">
    <subcellularLocation>
        <location evidence="1">Cell membrane</location>
        <topology evidence="1">Multi-pass membrane protein</topology>
    </subcellularLocation>
</comment>
<evidence type="ECO:0000313" key="11">
    <source>
        <dbReference type="Proteomes" id="UP001139150"/>
    </source>
</evidence>
<feature type="transmembrane region" description="Helical" evidence="8">
    <location>
        <begin position="166"/>
        <end position="185"/>
    </location>
</feature>
<feature type="compositionally biased region" description="Low complexity" evidence="7">
    <location>
        <begin position="220"/>
        <end position="229"/>
    </location>
</feature>
<sequence>MEQGKGNEIDIRKIFDVIRKRLWMVVVITVITTCAGAIYNHLNKPTPIYDSTSRIMISETSSFFDTLRVVITEPPVLEAVIEELQLTQTAESLRGQINVSRVDSSQIVAITVTNTSQEQATIIANTVANVYKEKAVELLGFEGVEIFAEAVVRENAWPINPANNRIIKLAFAFGVVVGLGLVFLLDSLDNRFRSERQIEKSLELPVLGSVSKMNKKSLNKNENNKTNPSVRGETIAP</sequence>
<feature type="region of interest" description="Disordered" evidence="7">
    <location>
        <begin position="215"/>
        <end position="237"/>
    </location>
</feature>
<comment type="caution">
    <text evidence="10">The sequence shown here is derived from an EMBL/GenBank/DDBJ whole genome shotgun (WGS) entry which is preliminary data.</text>
</comment>
<protein>
    <submittedName>
        <fullName evidence="10">Wzz/FepE/Etk N-terminal domain-containing protein</fullName>
    </submittedName>
</protein>
<dbReference type="PANTHER" id="PTHR32309:SF31">
    <property type="entry name" value="CAPSULAR EXOPOLYSACCHARIDE FAMILY"/>
    <property type="match status" value="1"/>
</dbReference>
<reference evidence="10" key="1">
    <citation type="submission" date="2022-02" db="EMBL/GenBank/DDBJ databases">
        <title>Halalkalibacter sp. nov. isolated from Lonar Lake, India.</title>
        <authorList>
            <person name="Joshi A."/>
            <person name="Thite S."/>
            <person name="Lodha T."/>
        </authorList>
    </citation>
    <scope>NUCLEOTIDE SEQUENCE</scope>
    <source>
        <strain evidence="10">MEB205</strain>
    </source>
</reference>
<keyword evidence="3" id="KW-1003">Cell membrane</keyword>
<name>A0A9X1ZV48_9BACI</name>
<proteinExistence type="inferred from homology"/>
<dbReference type="RefSeq" id="WP_250094987.1">
    <property type="nucleotide sequence ID" value="NZ_JAKRYL010000002.1"/>
</dbReference>
<evidence type="ECO:0000256" key="6">
    <source>
        <dbReference type="ARBA" id="ARBA00023136"/>
    </source>
</evidence>
<gene>
    <name evidence="10" type="ORF">MF646_02880</name>
</gene>
<dbReference type="Pfam" id="PF02706">
    <property type="entry name" value="Wzz"/>
    <property type="match status" value="1"/>
</dbReference>
<keyword evidence="4 8" id="KW-0812">Transmembrane</keyword>
<dbReference type="InterPro" id="IPR050445">
    <property type="entry name" value="Bact_polysacc_biosynth/exp"/>
</dbReference>
<evidence type="ECO:0000256" key="8">
    <source>
        <dbReference type="SAM" id="Phobius"/>
    </source>
</evidence>
<evidence type="ECO:0000256" key="2">
    <source>
        <dbReference type="ARBA" id="ARBA00006683"/>
    </source>
</evidence>
<dbReference type="GO" id="GO:0005886">
    <property type="term" value="C:plasma membrane"/>
    <property type="evidence" value="ECO:0007669"/>
    <property type="project" value="UniProtKB-SubCell"/>
</dbReference>
<dbReference type="AlphaFoldDB" id="A0A9X1ZV48"/>
<evidence type="ECO:0000313" key="10">
    <source>
        <dbReference type="EMBL" id="MCL7746059.1"/>
    </source>
</evidence>
<evidence type="ECO:0000256" key="3">
    <source>
        <dbReference type="ARBA" id="ARBA00022475"/>
    </source>
</evidence>
<keyword evidence="5 8" id="KW-1133">Transmembrane helix</keyword>
<dbReference type="EMBL" id="JAKRYL010000002">
    <property type="protein sequence ID" value="MCL7746059.1"/>
    <property type="molecule type" value="Genomic_DNA"/>
</dbReference>
<dbReference type="InterPro" id="IPR003856">
    <property type="entry name" value="LPS_length_determ_N"/>
</dbReference>
<evidence type="ECO:0000259" key="9">
    <source>
        <dbReference type="Pfam" id="PF02706"/>
    </source>
</evidence>
<evidence type="ECO:0000256" key="4">
    <source>
        <dbReference type="ARBA" id="ARBA00022692"/>
    </source>
</evidence>
<accession>A0A9X1ZV48</accession>